<comment type="caution">
    <text evidence="2">The sequence shown here is derived from an EMBL/GenBank/DDBJ whole genome shotgun (WGS) entry which is preliminary data.</text>
</comment>
<proteinExistence type="predicted"/>
<evidence type="ECO:0000256" key="1">
    <source>
        <dbReference type="SAM" id="SignalP"/>
    </source>
</evidence>
<reference evidence="2 3" key="1">
    <citation type="submission" date="2023-03" db="EMBL/GenBank/DDBJ databases">
        <title>Paludisphaera mucosa sp. nov. a novel planctomycete from northern fen.</title>
        <authorList>
            <person name="Ivanova A."/>
        </authorList>
    </citation>
    <scope>NUCLEOTIDE SEQUENCE [LARGE SCALE GENOMIC DNA]</scope>
    <source>
        <strain evidence="2 3">Pla2</strain>
    </source>
</reference>
<organism evidence="2 3">
    <name type="scientific">Paludisphaera mucosa</name>
    <dbReference type="NCBI Taxonomy" id="3030827"/>
    <lineage>
        <taxon>Bacteria</taxon>
        <taxon>Pseudomonadati</taxon>
        <taxon>Planctomycetota</taxon>
        <taxon>Planctomycetia</taxon>
        <taxon>Isosphaerales</taxon>
        <taxon>Isosphaeraceae</taxon>
        <taxon>Paludisphaera</taxon>
    </lineage>
</organism>
<feature type="chain" id="PRO_5046666408" description="Lipoprotein" evidence="1">
    <location>
        <begin position="30"/>
        <end position="169"/>
    </location>
</feature>
<protein>
    <recommendedName>
        <fullName evidence="4">Lipoprotein</fullName>
    </recommendedName>
</protein>
<gene>
    <name evidence="2" type="ORF">PZE19_20480</name>
</gene>
<feature type="signal peptide" evidence="1">
    <location>
        <begin position="1"/>
        <end position="29"/>
    </location>
</feature>
<keyword evidence="1" id="KW-0732">Signal</keyword>
<evidence type="ECO:0008006" key="4">
    <source>
        <dbReference type="Google" id="ProtNLM"/>
    </source>
</evidence>
<keyword evidence="3" id="KW-1185">Reference proteome</keyword>
<sequence length="169" mass="17990">MGNMRDGRSWFARGLAAAAALVVGTVAMAVDDGGKKAEAPTCACCAAKAGGLSGIWTGEYKYSEGSGQRPVAFTAFLFQQGDRIKAEIKEANTFGDDRSPWLHATVEGRYDEAERALNFTKTYDGTAGVSHEVVYKGVVDSEGSRVVEGTWDVSGTQGTFTMRRKASSD</sequence>
<accession>A0ABT6FF15</accession>
<evidence type="ECO:0000313" key="2">
    <source>
        <dbReference type="EMBL" id="MDG3006156.1"/>
    </source>
</evidence>
<dbReference type="RefSeq" id="WP_277862457.1">
    <property type="nucleotide sequence ID" value="NZ_JARRAG010000002.1"/>
</dbReference>
<dbReference type="Proteomes" id="UP001216907">
    <property type="component" value="Unassembled WGS sequence"/>
</dbReference>
<dbReference type="EMBL" id="JARRAG010000002">
    <property type="protein sequence ID" value="MDG3006156.1"/>
    <property type="molecule type" value="Genomic_DNA"/>
</dbReference>
<evidence type="ECO:0000313" key="3">
    <source>
        <dbReference type="Proteomes" id="UP001216907"/>
    </source>
</evidence>
<name>A0ABT6FF15_9BACT</name>